<feature type="domain" description="RWP-RK" evidence="7">
    <location>
        <begin position="76"/>
        <end position="156"/>
    </location>
</feature>
<proteinExistence type="predicted"/>
<comment type="function">
    <text evidence="1">Putative transcription factor.</text>
</comment>
<sequence>MLKQILYGPATNDEAVAVPQTDPDQAPHQPIIQQAVENSHDDDIFDGTSWHGLNPPTMDSSNLCVQDGESSAAEYPSLLTEQRKRLASMSMANVINLLHLSKEEAAKQLNISASSLQRLFRKNNAGRWPGRRINALTSQIEKLEQAALSNVGTTGLLAIKE</sequence>
<evidence type="ECO:0000313" key="9">
    <source>
        <dbReference type="Proteomes" id="UP000324897"/>
    </source>
</evidence>
<evidence type="ECO:0000259" key="7">
    <source>
        <dbReference type="PROSITE" id="PS51519"/>
    </source>
</evidence>
<accession>A0A5J9VAB1</accession>
<keyword evidence="9" id="KW-1185">Reference proteome</keyword>
<evidence type="ECO:0000256" key="2">
    <source>
        <dbReference type="ARBA" id="ARBA00023015"/>
    </source>
</evidence>
<comment type="caution">
    <text evidence="8">The sequence shown here is derived from an EMBL/GenBank/DDBJ whole genome shotgun (WGS) entry which is preliminary data.</text>
</comment>
<reference evidence="8 9" key="1">
    <citation type="journal article" date="2019" name="Sci. Rep.">
        <title>A high-quality genome of Eragrostis curvula grass provides insights into Poaceae evolution and supports new strategies to enhance forage quality.</title>
        <authorList>
            <person name="Carballo J."/>
            <person name="Santos B.A.C.M."/>
            <person name="Zappacosta D."/>
            <person name="Garbus I."/>
            <person name="Selva J.P."/>
            <person name="Gallo C.A."/>
            <person name="Diaz A."/>
            <person name="Albertini E."/>
            <person name="Caccamo M."/>
            <person name="Echenique V."/>
        </authorList>
    </citation>
    <scope>NUCLEOTIDE SEQUENCE [LARGE SCALE GENOMIC DNA]</scope>
    <source>
        <strain evidence="9">cv. Victoria</strain>
        <tissue evidence="8">Leaf</tissue>
    </source>
</reference>
<keyword evidence="3" id="KW-0175">Coiled coil</keyword>
<name>A0A5J9VAB1_9POAL</name>
<dbReference type="Proteomes" id="UP000324897">
    <property type="component" value="Chromosome 1"/>
</dbReference>
<dbReference type="EMBL" id="RWGY01000011">
    <property type="protein sequence ID" value="TVU32357.1"/>
    <property type="molecule type" value="Genomic_DNA"/>
</dbReference>
<evidence type="ECO:0000256" key="1">
    <source>
        <dbReference type="ARBA" id="ARBA00004049"/>
    </source>
</evidence>
<gene>
    <name evidence="8" type="ORF">EJB05_24082</name>
</gene>
<dbReference type="OrthoDB" id="689721at2759"/>
<dbReference type="InterPro" id="IPR044607">
    <property type="entry name" value="RKD-like"/>
</dbReference>
<dbReference type="Pfam" id="PF02042">
    <property type="entry name" value="RWP-RK"/>
    <property type="match status" value="1"/>
</dbReference>
<keyword evidence="2" id="KW-0805">Transcription regulation</keyword>
<dbReference type="AlphaFoldDB" id="A0A5J9VAB1"/>
<keyword evidence="5" id="KW-0804">Transcription</keyword>
<dbReference type="PROSITE" id="PS51519">
    <property type="entry name" value="RWP_RK"/>
    <property type="match status" value="1"/>
</dbReference>
<evidence type="ECO:0000256" key="3">
    <source>
        <dbReference type="ARBA" id="ARBA00023054"/>
    </source>
</evidence>
<dbReference type="Gramene" id="TVU32357">
    <property type="protein sequence ID" value="TVU32357"/>
    <property type="gene ID" value="EJB05_24082"/>
</dbReference>
<evidence type="ECO:0000256" key="6">
    <source>
        <dbReference type="ARBA" id="ARBA00023242"/>
    </source>
</evidence>
<dbReference type="GO" id="GO:0003700">
    <property type="term" value="F:DNA-binding transcription factor activity"/>
    <property type="evidence" value="ECO:0007669"/>
    <property type="project" value="InterPro"/>
</dbReference>
<dbReference type="PANTHER" id="PTHR46373">
    <property type="entry name" value="PROTEIN RKD4"/>
    <property type="match status" value="1"/>
</dbReference>
<protein>
    <recommendedName>
        <fullName evidence="7">RWP-RK domain-containing protein</fullName>
    </recommendedName>
</protein>
<evidence type="ECO:0000256" key="4">
    <source>
        <dbReference type="ARBA" id="ARBA00023125"/>
    </source>
</evidence>
<evidence type="ECO:0000256" key="5">
    <source>
        <dbReference type="ARBA" id="ARBA00023163"/>
    </source>
</evidence>
<dbReference type="InterPro" id="IPR003035">
    <property type="entry name" value="RWP-RK_dom"/>
</dbReference>
<organism evidence="8 9">
    <name type="scientific">Eragrostis curvula</name>
    <name type="common">weeping love grass</name>
    <dbReference type="NCBI Taxonomy" id="38414"/>
    <lineage>
        <taxon>Eukaryota</taxon>
        <taxon>Viridiplantae</taxon>
        <taxon>Streptophyta</taxon>
        <taxon>Embryophyta</taxon>
        <taxon>Tracheophyta</taxon>
        <taxon>Spermatophyta</taxon>
        <taxon>Magnoliopsida</taxon>
        <taxon>Liliopsida</taxon>
        <taxon>Poales</taxon>
        <taxon>Poaceae</taxon>
        <taxon>PACMAD clade</taxon>
        <taxon>Chloridoideae</taxon>
        <taxon>Eragrostideae</taxon>
        <taxon>Eragrostidinae</taxon>
        <taxon>Eragrostis</taxon>
    </lineage>
</organism>
<dbReference type="GO" id="GO:0003677">
    <property type="term" value="F:DNA binding"/>
    <property type="evidence" value="ECO:0007669"/>
    <property type="project" value="UniProtKB-KW"/>
</dbReference>
<dbReference type="PANTHER" id="PTHR46373:SF3">
    <property type="entry name" value="RWP-RK DOMAIN-CONTAINING PROTEIN"/>
    <property type="match status" value="1"/>
</dbReference>
<keyword evidence="6" id="KW-0539">Nucleus</keyword>
<keyword evidence="4" id="KW-0238">DNA-binding</keyword>
<evidence type="ECO:0000313" key="8">
    <source>
        <dbReference type="EMBL" id="TVU32357.1"/>
    </source>
</evidence>